<reference evidence="1" key="2">
    <citation type="submission" date="2020-11" db="EMBL/GenBank/DDBJ databases">
        <authorList>
            <person name="McCartney M.A."/>
            <person name="Auch B."/>
            <person name="Kono T."/>
            <person name="Mallez S."/>
            <person name="Becker A."/>
            <person name="Gohl D.M."/>
            <person name="Silverstein K.A.T."/>
            <person name="Koren S."/>
            <person name="Bechman K.B."/>
            <person name="Herman A."/>
            <person name="Abrahante J.E."/>
            <person name="Garbe J."/>
        </authorList>
    </citation>
    <scope>NUCLEOTIDE SEQUENCE</scope>
    <source>
        <strain evidence="1">Duluth1</strain>
        <tissue evidence="1">Whole animal</tissue>
    </source>
</reference>
<proteinExistence type="predicted"/>
<accession>A0A9D4DC43</accession>
<gene>
    <name evidence="1" type="ORF">DPMN_048689</name>
</gene>
<comment type="caution">
    <text evidence="1">The sequence shown here is derived from an EMBL/GenBank/DDBJ whole genome shotgun (WGS) entry which is preliminary data.</text>
</comment>
<protein>
    <submittedName>
        <fullName evidence="1">Uncharacterized protein</fullName>
    </submittedName>
</protein>
<name>A0A9D4DC43_DREPO</name>
<dbReference type="Proteomes" id="UP000828390">
    <property type="component" value="Unassembled WGS sequence"/>
</dbReference>
<reference evidence="1" key="1">
    <citation type="journal article" date="2019" name="bioRxiv">
        <title>The Genome of the Zebra Mussel, Dreissena polymorpha: A Resource for Invasive Species Research.</title>
        <authorList>
            <person name="McCartney M.A."/>
            <person name="Auch B."/>
            <person name="Kono T."/>
            <person name="Mallez S."/>
            <person name="Zhang Y."/>
            <person name="Obille A."/>
            <person name="Becker A."/>
            <person name="Abrahante J.E."/>
            <person name="Garbe J."/>
            <person name="Badalamenti J.P."/>
            <person name="Herman A."/>
            <person name="Mangelson H."/>
            <person name="Liachko I."/>
            <person name="Sullivan S."/>
            <person name="Sone E.D."/>
            <person name="Koren S."/>
            <person name="Silverstein K.A.T."/>
            <person name="Beckman K.B."/>
            <person name="Gohl D.M."/>
        </authorList>
    </citation>
    <scope>NUCLEOTIDE SEQUENCE</scope>
    <source>
        <strain evidence="1">Duluth1</strain>
        <tissue evidence="1">Whole animal</tissue>
    </source>
</reference>
<keyword evidence="2" id="KW-1185">Reference proteome</keyword>
<organism evidence="1 2">
    <name type="scientific">Dreissena polymorpha</name>
    <name type="common">Zebra mussel</name>
    <name type="synonym">Mytilus polymorpha</name>
    <dbReference type="NCBI Taxonomy" id="45954"/>
    <lineage>
        <taxon>Eukaryota</taxon>
        <taxon>Metazoa</taxon>
        <taxon>Spiralia</taxon>
        <taxon>Lophotrochozoa</taxon>
        <taxon>Mollusca</taxon>
        <taxon>Bivalvia</taxon>
        <taxon>Autobranchia</taxon>
        <taxon>Heteroconchia</taxon>
        <taxon>Euheterodonta</taxon>
        <taxon>Imparidentia</taxon>
        <taxon>Neoheterodontei</taxon>
        <taxon>Myida</taxon>
        <taxon>Dreissenoidea</taxon>
        <taxon>Dreissenidae</taxon>
        <taxon>Dreissena</taxon>
    </lineage>
</organism>
<dbReference type="AlphaFoldDB" id="A0A9D4DC43"/>
<evidence type="ECO:0000313" key="2">
    <source>
        <dbReference type="Proteomes" id="UP000828390"/>
    </source>
</evidence>
<evidence type="ECO:0000313" key="1">
    <source>
        <dbReference type="EMBL" id="KAH3741959.1"/>
    </source>
</evidence>
<dbReference type="EMBL" id="JAIWYP010000011">
    <property type="protein sequence ID" value="KAH3741959.1"/>
    <property type="molecule type" value="Genomic_DNA"/>
</dbReference>
<sequence length="110" mass="12787">MSVDICTVMTRSGYDKEIRLGRNEKYSEYNRLVNAHARTVTQTIAGSKAEWLTCWLESDHDFLFVLNNFLCVEAGISIHTIPDYMNVFRMDTRVYPGAVDYYKRDKGIHI</sequence>